<dbReference type="AlphaFoldDB" id="A0A545AEX3"/>
<dbReference type="EMBL" id="VIRS01000053">
    <property type="protein sequence ID" value="TQS39881.1"/>
    <property type="molecule type" value="Genomic_DNA"/>
</dbReference>
<gene>
    <name evidence="2" type="ORF">FL583_37690</name>
</gene>
<proteinExistence type="predicted"/>
<keyword evidence="1" id="KW-0812">Transmembrane</keyword>
<evidence type="ECO:0000313" key="3">
    <source>
        <dbReference type="Proteomes" id="UP000317982"/>
    </source>
</evidence>
<dbReference type="InterPro" id="IPR021522">
    <property type="entry name" value="MctB"/>
</dbReference>
<dbReference type="InParanoid" id="A0A545AEX3"/>
<sequence>MRDGGGAGDLHHRTHLDATARGAVGQPGLPAAEAVFVINFRYHVVSLTAVFLALAVGLVLGTAALNGTVQNQINEQVSGLRNSNGQLRDQVEELQTRAASQDQFVQQIAPGLLAGRLTARSVLLVSGPTADSDDTTQVVKMIKLAGGTVTGQVRLKKDFTDPNKEDALQDLAARITPAGVTNLPNNGVGVETASALLATVLLATKAQITDLNRTQILAGYEGLGVLDLDGEVSKTLPTAVVVVSGAPETGTDAADRNKAFLNVVKQFDAVAAQMVLAAPTAAGAGNPVASVRDDGTLAKTISTVDGVSLAEGQVAAAMALAEQFTGRAGHYGTGSGASARIPTLRS</sequence>
<dbReference type="GO" id="GO:0016020">
    <property type="term" value="C:membrane"/>
    <property type="evidence" value="ECO:0007669"/>
    <property type="project" value="InterPro"/>
</dbReference>
<evidence type="ECO:0000313" key="2">
    <source>
        <dbReference type="EMBL" id="TQS39881.1"/>
    </source>
</evidence>
<dbReference type="OrthoDB" id="4350157at2"/>
<accession>A0A545AEX3</accession>
<organism evidence="2 3">
    <name type="scientific">Cryptosporangium phraense</name>
    <dbReference type="NCBI Taxonomy" id="2593070"/>
    <lineage>
        <taxon>Bacteria</taxon>
        <taxon>Bacillati</taxon>
        <taxon>Actinomycetota</taxon>
        <taxon>Actinomycetes</taxon>
        <taxon>Cryptosporangiales</taxon>
        <taxon>Cryptosporangiaceae</taxon>
        <taxon>Cryptosporangium</taxon>
    </lineage>
</organism>
<name>A0A545AEX3_9ACTN</name>
<dbReference type="Pfam" id="PF11382">
    <property type="entry name" value="MctB"/>
    <property type="match status" value="1"/>
</dbReference>
<keyword evidence="1" id="KW-0472">Membrane</keyword>
<keyword evidence="3" id="KW-1185">Reference proteome</keyword>
<feature type="transmembrane region" description="Helical" evidence="1">
    <location>
        <begin position="44"/>
        <end position="65"/>
    </location>
</feature>
<keyword evidence="1" id="KW-1133">Transmembrane helix</keyword>
<protein>
    <submittedName>
        <fullName evidence="2">Copper transporter</fullName>
    </submittedName>
</protein>
<dbReference type="GO" id="GO:0055070">
    <property type="term" value="P:copper ion homeostasis"/>
    <property type="evidence" value="ECO:0007669"/>
    <property type="project" value="InterPro"/>
</dbReference>
<reference evidence="2 3" key="1">
    <citation type="submission" date="2019-07" db="EMBL/GenBank/DDBJ databases">
        <title>Cryptosporangium phraense sp. nov., isolated from plant litter.</title>
        <authorList>
            <person name="Suriyachadkun C."/>
        </authorList>
    </citation>
    <scope>NUCLEOTIDE SEQUENCE [LARGE SCALE GENOMIC DNA]</scope>
    <source>
        <strain evidence="2 3">A-T 5661</strain>
    </source>
</reference>
<dbReference type="Proteomes" id="UP000317982">
    <property type="component" value="Unassembled WGS sequence"/>
</dbReference>
<evidence type="ECO:0000256" key="1">
    <source>
        <dbReference type="SAM" id="Phobius"/>
    </source>
</evidence>
<comment type="caution">
    <text evidence="2">The sequence shown here is derived from an EMBL/GenBank/DDBJ whole genome shotgun (WGS) entry which is preliminary data.</text>
</comment>